<dbReference type="Proteomes" id="UP000239406">
    <property type="component" value="Unassembled WGS sequence"/>
</dbReference>
<feature type="binding site" evidence="3">
    <location>
        <position position="152"/>
    </location>
    <ligand>
        <name>a divalent metal cation</name>
        <dbReference type="ChEBI" id="CHEBI:60240"/>
    </ligand>
</feature>
<sequence length="304" mass="33889">MHAVEPYQVSLAVDHPAVLGESPLWHPVEQVLYFCDIAGRRLHRFDPRGRRLHTWTLPSEVCCCAPATQGQLVLAMRDGIWRFDPRRGERTLIVPPPYDPAQERFNDGKCDPGGRLWCGTLYEPREPALAALYRLDEHGRLSREGDGITVSNGLAWSPDGRTMYWSDTRAHTIYALDFDPAAGRAGARRVFARFEPKRPDQPLDAYGGRPDGAAVDAEGNYWVAMYEGARLLQLSPQGQVLREVRLPVRCPTMPCFGGADLRTLYVTTAREKRPPEELAAQPWAGCVLQLRVEVPGLSAAGYIG</sequence>
<dbReference type="SUPFAM" id="SSF63829">
    <property type="entry name" value="Calcium-dependent phosphotriesterase"/>
    <property type="match status" value="1"/>
</dbReference>
<dbReference type="GO" id="GO:0004341">
    <property type="term" value="F:gluconolactonase activity"/>
    <property type="evidence" value="ECO:0007669"/>
    <property type="project" value="TreeGrafter"/>
</dbReference>
<dbReference type="InterPro" id="IPR011042">
    <property type="entry name" value="6-blade_b-propeller_TolB-like"/>
</dbReference>
<proteinExistence type="inferred from homology"/>
<evidence type="ECO:0000256" key="2">
    <source>
        <dbReference type="PIRSR" id="PIRSR605511-1"/>
    </source>
</evidence>
<dbReference type="RefSeq" id="WP_104356244.1">
    <property type="nucleotide sequence ID" value="NZ_CALFFA010000016.1"/>
</dbReference>
<feature type="active site" description="Proton donor/acceptor" evidence="2">
    <location>
        <position position="211"/>
    </location>
</feature>
<evidence type="ECO:0000313" key="4">
    <source>
        <dbReference type="EMBL" id="PPE70983.1"/>
    </source>
</evidence>
<evidence type="ECO:0000256" key="1">
    <source>
        <dbReference type="ARBA" id="ARBA00008853"/>
    </source>
</evidence>
<comment type="cofactor">
    <cofactor evidence="3">
        <name>Zn(2+)</name>
        <dbReference type="ChEBI" id="CHEBI:29105"/>
    </cofactor>
    <text evidence="3">Binds 1 divalent metal cation per subunit.</text>
</comment>
<feature type="binding site" evidence="3">
    <location>
        <position position="211"/>
    </location>
    <ligand>
        <name>a divalent metal cation</name>
        <dbReference type="ChEBI" id="CHEBI:60240"/>
    </ligand>
</feature>
<dbReference type="AlphaFoldDB" id="A0A2S5T7M0"/>
<organism evidence="4 5">
    <name type="scientific">Caldimonas thermodepolymerans</name>
    <dbReference type="NCBI Taxonomy" id="215580"/>
    <lineage>
        <taxon>Bacteria</taxon>
        <taxon>Pseudomonadati</taxon>
        <taxon>Pseudomonadota</taxon>
        <taxon>Betaproteobacteria</taxon>
        <taxon>Burkholderiales</taxon>
        <taxon>Sphaerotilaceae</taxon>
        <taxon>Caldimonas</taxon>
    </lineage>
</organism>
<dbReference type="GO" id="GO:0019853">
    <property type="term" value="P:L-ascorbic acid biosynthetic process"/>
    <property type="evidence" value="ECO:0007669"/>
    <property type="project" value="TreeGrafter"/>
</dbReference>
<evidence type="ECO:0000313" key="5">
    <source>
        <dbReference type="Proteomes" id="UP000239406"/>
    </source>
</evidence>
<reference evidence="4 5" key="1">
    <citation type="submission" date="2018-02" db="EMBL/GenBank/DDBJ databases">
        <title>Reclassifiation of [Polyangium] brachysporum DSM 7029 as Guopingzhaonella breviflexa gen. nov., sp. nov., a member of the family Comamonadaceae.</title>
        <authorList>
            <person name="Tang B."/>
        </authorList>
    </citation>
    <scope>NUCLEOTIDE SEQUENCE [LARGE SCALE GENOMIC DNA]</scope>
    <source>
        <strain evidence="4 5">DSM 15344</strain>
    </source>
</reference>
<dbReference type="InterPro" id="IPR013658">
    <property type="entry name" value="SGL"/>
</dbReference>
<dbReference type="PANTHER" id="PTHR10907">
    <property type="entry name" value="REGUCALCIN"/>
    <property type="match status" value="1"/>
</dbReference>
<dbReference type="EMBL" id="PSNY01000003">
    <property type="protein sequence ID" value="PPE70983.1"/>
    <property type="molecule type" value="Genomic_DNA"/>
</dbReference>
<feature type="binding site" evidence="3">
    <location>
        <position position="104"/>
    </location>
    <ligand>
        <name>substrate</name>
    </ligand>
</feature>
<comment type="similarity">
    <text evidence="1">Belongs to the SMP-30/CGR1 family.</text>
</comment>
<name>A0A2S5T7M0_9BURK</name>
<dbReference type="InterPro" id="IPR005511">
    <property type="entry name" value="SMP-30"/>
</dbReference>
<keyword evidence="3" id="KW-0479">Metal-binding</keyword>
<feature type="binding site" evidence="3">
    <location>
        <position position="21"/>
    </location>
    <ligand>
        <name>a divalent metal cation</name>
        <dbReference type="ChEBI" id="CHEBI:60240"/>
    </ligand>
</feature>
<dbReference type="Gene3D" id="2.120.10.30">
    <property type="entry name" value="TolB, C-terminal domain"/>
    <property type="match status" value="1"/>
</dbReference>
<gene>
    <name evidence="4" type="ORF">C1702_03190</name>
</gene>
<keyword evidence="3" id="KW-0862">Zinc</keyword>
<dbReference type="PRINTS" id="PR01790">
    <property type="entry name" value="SMP30FAMILY"/>
</dbReference>
<feature type="binding site" evidence="3">
    <location>
        <position position="106"/>
    </location>
    <ligand>
        <name>substrate</name>
    </ligand>
</feature>
<protein>
    <submittedName>
        <fullName evidence="4">Gluconolactonase</fullName>
    </submittedName>
</protein>
<keyword evidence="5" id="KW-1185">Reference proteome</keyword>
<dbReference type="PANTHER" id="PTHR10907:SF47">
    <property type="entry name" value="REGUCALCIN"/>
    <property type="match status" value="1"/>
</dbReference>
<dbReference type="GO" id="GO:0005509">
    <property type="term" value="F:calcium ion binding"/>
    <property type="evidence" value="ECO:0007669"/>
    <property type="project" value="TreeGrafter"/>
</dbReference>
<dbReference type="Pfam" id="PF08450">
    <property type="entry name" value="SGL"/>
    <property type="match status" value="1"/>
</dbReference>
<comment type="caution">
    <text evidence="4">The sequence shown here is derived from an EMBL/GenBank/DDBJ whole genome shotgun (WGS) entry which is preliminary data.</text>
</comment>
<evidence type="ECO:0000256" key="3">
    <source>
        <dbReference type="PIRSR" id="PIRSR605511-2"/>
    </source>
</evidence>
<accession>A0A2S5T7M0</accession>